<evidence type="ECO:0000256" key="4">
    <source>
        <dbReference type="ARBA" id="ARBA00023065"/>
    </source>
</evidence>
<evidence type="ECO:0000313" key="10">
    <source>
        <dbReference type="Proteomes" id="UP000295504"/>
    </source>
</evidence>
<dbReference type="InterPro" id="IPR020781">
    <property type="entry name" value="ATPase_OSCP/d_CS"/>
</dbReference>
<dbReference type="Gene3D" id="1.10.520.20">
    <property type="entry name" value="N-terminal domain of the delta subunit of the F1F0-ATP synthase"/>
    <property type="match status" value="1"/>
</dbReference>
<dbReference type="NCBIfam" id="TIGR01145">
    <property type="entry name" value="ATP_synt_delta"/>
    <property type="match status" value="1"/>
</dbReference>
<dbReference type="HAMAP" id="MF_01416">
    <property type="entry name" value="ATP_synth_delta_bact"/>
    <property type="match status" value="1"/>
</dbReference>
<gene>
    <name evidence="8" type="primary">atpH</name>
    <name evidence="9" type="ORF">EDD79_101342</name>
</gene>
<comment type="function">
    <text evidence="8">F(1)F(0) ATP synthase produces ATP from ADP in the presence of a proton or sodium gradient. F-type ATPases consist of two structural domains, F(1) containing the extramembraneous catalytic core and F(0) containing the membrane proton channel, linked together by a central stalk and a peripheral stalk. During catalysis, ATP synthesis in the catalytic domain of F(1) is coupled via a rotary mechanism of the central stalk subunits to proton translocation.</text>
</comment>
<evidence type="ECO:0000256" key="6">
    <source>
        <dbReference type="ARBA" id="ARBA00023196"/>
    </source>
</evidence>
<keyword evidence="4 8" id="KW-0406">Ion transport</keyword>
<name>A0A4R2THS5_9FIRM</name>
<keyword evidence="7 8" id="KW-0066">ATP synthesis</keyword>
<keyword evidence="3 8" id="KW-0375">Hydrogen ion transport</keyword>
<dbReference type="OrthoDB" id="9802471at2"/>
<dbReference type="PANTHER" id="PTHR11910">
    <property type="entry name" value="ATP SYNTHASE DELTA CHAIN"/>
    <property type="match status" value="1"/>
</dbReference>
<sequence length="180" mass="20565">MAELVAKRYAQALFEVAYEENKHKEIEEELLALINIFETNPSFFELLKTPLITVEEKKQVLTEVIGGRVSTELFNFLNILLDKGREGFIFHISRHFKLLSDKVENITEAIAITAIPMNQDDLTRLEQKLSVVSKKKVKLVNEVDSSVIGGILIKIGDKVIDGSIRNRLWNIKQQLTEMII</sequence>
<keyword evidence="8" id="KW-1003">Cell membrane</keyword>
<dbReference type="GO" id="GO:0005886">
    <property type="term" value="C:plasma membrane"/>
    <property type="evidence" value="ECO:0007669"/>
    <property type="project" value="UniProtKB-SubCell"/>
</dbReference>
<dbReference type="Pfam" id="PF00213">
    <property type="entry name" value="OSCP"/>
    <property type="match status" value="1"/>
</dbReference>
<organism evidence="9 10">
    <name type="scientific">Serpentinicella alkaliphila</name>
    <dbReference type="NCBI Taxonomy" id="1734049"/>
    <lineage>
        <taxon>Bacteria</taxon>
        <taxon>Bacillati</taxon>
        <taxon>Bacillota</taxon>
        <taxon>Clostridia</taxon>
        <taxon>Peptostreptococcales</taxon>
        <taxon>Natronincolaceae</taxon>
        <taxon>Serpentinicella</taxon>
    </lineage>
</organism>
<keyword evidence="6 8" id="KW-0139">CF(1)</keyword>
<dbReference type="NCBIfam" id="NF004402">
    <property type="entry name" value="PRK05758.2-2"/>
    <property type="match status" value="1"/>
</dbReference>
<keyword evidence="5 8" id="KW-0472">Membrane</keyword>
<dbReference type="EMBL" id="SLYC01000013">
    <property type="protein sequence ID" value="TCQ02761.1"/>
    <property type="molecule type" value="Genomic_DNA"/>
</dbReference>
<dbReference type="PROSITE" id="PS00389">
    <property type="entry name" value="ATPASE_DELTA"/>
    <property type="match status" value="1"/>
</dbReference>
<evidence type="ECO:0000256" key="5">
    <source>
        <dbReference type="ARBA" id="ARBA00023136"/>
    </source>
</evidence>
<dbReference type="NCBIfam" id="NF004403">
    <property type="entry name" value="PRK05758.2-4"/>
    <property type="match status" value="1"/>
</dbReference>
<keyword evidence="10" id="KW-1185">Reference proteome</keyword>
<comment type="subcellular location">
    <subcellularLocation>
        <location evidence="8">Cell membrane</location>
        <topology evidence="8">Peripheral membrane protein</topology>
    </subcellularLocation>
    <subcellularLocation>
        <location evidence="1">Membrane</location>
    </subcellularLocation>
</comment>
<dbReference type="GO" id="GO:0046933">
    <property type="term" value="F:proton-transporting ATP synthase activity, rotational mechanism"/>
    <property type="evidence" value="ECO:0007669"/>
    <property type="project" value="UniProtKB-UniRule"/>
</dbReference>
<evidence type="ECO:0000256" key="8">
    <source>
        <dbReference type="HAMAP-Rule" id="MF_01416"/>
    </source>
</evidence>
<evidence type="ECO:0000256" key="3">
    <source>
        <dbReference type="ARBA" id="ARBA00022781"/>
    </source>
</evidence>
<reference evidence="9 10" key="1">
    <citation type="submission" date="2019-03" db="EMBL/GenBank/DDBJ databases">
        <title>Genomic Encyclopedia of Type Strains, Phase IV (KMG-IV): sequencing the most valuable type-strain genomes for metagenomic binning, comparative biology and taxonomic classification.</title>
        <authorList>
            <person name="Goeker M."/>
        </authorList>
    </citation>
    <scope>NUCLEOTIDE SEQUENCE [LARGE SCALE GENOMIC DNA]</scope>
    <source>
        <strain evidence="9 10">DSM 100013</strain>
    </source>
</reference>
<comment type="caution">
    <text evidence="9">The sequence shown here is derived from an EMBL/GenBank/DDBJ whole genome shotgun (WGS) entry which is preliminary data.</text>
</comment>
<dbReference type="AlphaFoldDB" id="A0A4R2THS5"/>
<dbReference type="Proteomes" id="UP000295504">
    <property type="component" value="Unassembled WGS sequence"/>
</dbReference>
<dbReference type="SUPFAM" id="SSF47928">
    <property type="entry name" value="N-terminal domain of the delta subunit of the F1F0-ATP synthase"/>
    <property type="match status" value="1"/>
</dbReference>
<protein>
    <recommendedName>
        <fullName evidence="8">ATP synthase subunit delta</fullName>
    </recommendedName>
    <alternativeName>
        <fullName evidence="8">ATP synthase F(1) sector subunit delta</fullName>
    </alternativeName>
    <alternativeName>
        <fullName evidence="8">F-type ATPase subunit delta</fullName>
        <shortName evidence="8">F-ATPase subunit delta</shortName>
    </alternativeName>
</protein>
<evidence type="ECO:0000256" key="2">
    <source>
        <dbReference type="ARBA" id="ARBA00022448"/>
    </source>
</evidence>
<keyword evidence="2 8" id="KW-0813">Transport</keyword>
<dbReference type="InterPro" id="IPR000711">
    <property type="entry name" value="ATPase_OSCP/dsu"/>
</dbReference>
<dbReference type="RefSeq" id="WP_132848293.1">
    <property type="nucleotide sequence ID" value="NZ_CP058648.1"/>
</dbReference>
<accession>A0A4R2THS5</accession>
<evidence type="ECO:0000256" key="1">
    <source>
        <dbReference type="ARBA" id="ARBA00004370"/>
    </source>
</evidence>
<comment type="function">
    <text evidence="8">This protein is part of the stalk that links CF(0) to CF(1). It either transmits conformational changes from CF(0) to CF(1) or is implicated in proton conduction.</text>
</comment>
<dbReference type="InterPro" id="IPR026015">
    <property type="entry name" value="ATP_synth_OSCP/delta_N_sf"/>
</dbReference>
<proteinExistence type="inferred from homology"/>
<dbReference type="GO" id="GO:0045259">
    <property type="term" value="C:proton-transporting ATP synthase complex"/>
    <property type="evidence" value="ECO:0007669"/>
    <property type="project" value="UniProtKB-KW"/>
</dbReference>
<comment type="similarity">
    <text evidence="8">Belongs to the ATPase delta chain family.</text>
</comment>
<evidence type="ECO:0000256" key="7">
    <source>
        <dbReference type="ARBA" id="ARBA00023310"/>
    </source>
</evidence>
<evidence type="ECO:0000313" key="9">
    <source>
        <dbReference type="EMBL" id="TCQ02761.1"/>
    </source>
</evidence>
<dbReference type="PRINTS" id="PR00125">
    <property type="entry name" value="ATPASEDELTA"/>
</dbReference>